<organism evidence="2 3">
    <name type="scientific">Tetrahymena thermophila (strain SB210)</name>
    <dbReference type="NCBI Taxonomy" id="312017"/>
    <lineage>
        <taxon>Eukaryota</taxon>
        <taxon>Sar</taxon>
        <taxon>Alveolata</taxon>
        <taxon>Ciliophora</taxon>
        <taxon>Intramacronucleata</taxon>
        <taxon>Oligohymenophorea</taxon>
        <taxon>Hymenostomatida</taxon>
        <taxon>Tetrahymenina</taxon>
        <taxon>Tetrahymenidae</taxon>
        <taxon>Tetrahymena</taxon>
    </lineage>
</organism>
<dbReference type="Proteomes" id="UP000009168">
    <property type="component" value="Unassembled WGS sequence"/>
</dbReference>
<protein>
    <submittedName>
        <fullName evidence="2">Uncharacterized protein</fullName>
    </submittedName>
</protein>
<dbReference type="InParanoid" id="W7X8H4"/>
<evidence type="ECO:0000256" key="1">
    <source>
        <dbReference type="SAM" id="Coils"/>
    </source>
</evidence>
<keyword evidence="3" id="KW-1185">Reference proteome</keyword>
<gene>
    <name evidence="2" type="ORF">TTHERM_000146184</name>
</gene>
<dbReference type="GeneID" id="24437516"/>
<keyword evidence="1" id="KW-0175">Coiled coil</keyword>
<proteinExistence type="predicted"/>
<evidence type="ECO:0000313" key="2">
    <source>
        <dbReference type="EMBL" id="EWS75675.1"/>
    </source>
</evidence>
<dbReference type="AlphaFoldDB" id="W7X8H4"/>
<reference evidence="3" key="1">
    <citation type="journal article" date="2006" name="PLoS Biol.">
        <title>Macronuclear genome sequence of the ciliate Tetrahymena thermophila, a model eukaryote.</title>
        <authorList>
            <person name="Eisen J.A."/>
            <person name="Coyne R.S."/>
            <person name="Wu M."/>
            <person name="Wu D."/>
            <person name="Thiagarajan M."/>
            <person name="Wortman J.R."/>
            <person name="Badger J.H."/>
            <person name="Ren Q."/>
            <person name="Amedeo P."/>
            <person name="Jones K.M."/>
            <person name="Tallon L.J."/>
            <person name="Delcher A.L."/>
            <person name="Salzberg S.L."/>
            <person name="Silva J.C."/>
            <person name="Haas B.J."/>
            <person name="Majoros W.H."/>
            <person name="Farzad M."/>
            <person name="Carlton J.M."/>
            <person name="Smith R.K. Jr."/>
            <person name="Garg J."/>
            <person name="Pearlman R.E."/>
            <person name="Karrer K.M."/>
            <person name="Sun L."/>
            <person name="Manning G."/>
            <person name="Elde N.C."/>
            <person name="Turkewitz A.P."/>
            <person name="Asai D.J."/>
            <person name="Wilkes D.E."/>
            <person name="Wang Y."/>
            <person name="Cai H."/>
            <person name="Collins K."/>
            <person name="Stewart B.A."/>
            <person name="Lee S.R."/>
            <person name="Wilamowska K."/>
            <person name="Weinberg Z."/>
            <person name="Ruzzo W.L."/>
            <person name="Wloga D."/>
            <person name="Gaertig J."/>
            <person name="Frankel J."/>
            <person name="Tsao C.-C."/>
            <person name="Gorovsky M.A."/>
            <person name="Keeling P.J."/>
            <person name="Waller R.F."/>
            <person name="Patron N.J."/>
            <person name="Cherry J.M."/>
            <person name="Stover N.A."/>
            <person name="Krieger C.J."/>
            <person name="del Toro C."/>
            <person name="Ryder H.F."/>
            <person name="Williamson S.C."/>
            <person name="Barbeau R.A."/>
            <person name="Hamilton E.P."/>
            <person name="Orias E."/>
        </authorList>
    </citation>
    <scope>NUCLEOTIDE SEQUENCE [LARGE SCALE GENOMIC DNA]</scope>
    <source>
        <strain evidence="3">SB210</strain>
    </source>
</reference>
<accession>W7X8H4</accession>
<sequence length="566" mass="68782">MKSAQNISRQSFSKVSLDNFNPYNQLQQIDSPRSIRACQRVGIHPSDLFVPAEKILQAQYQNEKQYAPNLTLDQYKNYAEIRRQKKVQMVQQMRKQVGRELKQEEVLRSTGHQTRSDMDFNKILEKENQHFQQREQIMIDKIRNRQKKEIAQMLNSEFKIQAIKDKAELKQQKMLKMEEQREQIFEWRRQQAEIKRQEMSQKLKYKEKLDSIKIKEFQKKAEVKEQAFQSSKKEKELIRLGMIESKEGYRKQKKIRLQEQIKVFQRQKEIAFKMQKEEIEKKEHQRNILIHSMYEQRKEVNFQKRIMYEQKLTQVRKFEKQKVENARQIYLQKEDANEKKQMELQRIKEMEILQKQSCQFQKSQVVQKNQKEVEKQILSKNLEYFQKMEKETMSVQSQLLQSKKIYDQSLASEIEKLMLKQNRPKSASTMNLHSAKDQDQLRDRLTHQLDERAEYIRTMQLLNQKQRALKEDIKFLQVRENQKIINNKRKQYLLANIQKIEATKKKLEDRELERQKIIQMRNDMQRVLSHEKEVLKDQFQKRSQKNNINLHQLAEMYGVEVRPQSR</sequence>
<dbReference type="PANTHER" id="PTHR38019:SF1">
    <property type="entry name" value="N-ACETYLTRANSFERASE DOMAIN-CONTAINING PROTEIN"/>
    <property type="match status" value="1"/>
</dbReference>
<feature type="coiled-coil region" evidence="1">
    <location>
        <begin position="452"/>
        <end position="510"/>
    </location>
</feature>
<dbReference type="PANTHER" id="PTHR38019">
    <property type="entry name" value="KDA ANTIGEN P200, PUTATIVE-RELATED"/>
    <property type="match status" value="1"/>
</dbReference>
<dbReference type="KEGG" id="tet:TTHERM_000146184"/>
<evidence type="ECO:0000313" key="3">
    <source>
        <dbReference type="Proteomes" id="UP000009168"/>
    </source>
</evidence>
<dbReference type="RefSeq" id="XP_012651821.1">
    <property type="nucleotide sequence ID" value="XM_012796367.1"/>
</dbReference>
<name>W7X8H4_TETTS</name>
<feature type="coiled-coil region" evidence="1">
    <location>
        <begin position="160"/>
        <end position="234"/>
    </location>
</feature>
<dbReference type="EMBL" id="GG662793">
    <property type="protein sequence ID" value="EWS75675.1"/>
    <property type="molecule type" value="Genomic_DNA"/>
</dbReference>